<keyword evidence="2" id="KW-1185">Reference proteome</keyword>
<proteinExistence type="predicted"/>
<evidence type="ECO:0000313" key="2">
    <source>
        <dbReference type="Proteomes" id="UP000243579"/>
    </source>
</evidence>
<gene>
    <name evidence="1" type="ORF">ACHHYP_06988</name>
</gene>
<accession>A0A1V9YR78</accession>
<dbReference type="EMBL" id="JNBR01001386">
    <property type="protein sequence ID" value="OQR88299.1"/>
    <property type="molecule type" value="Genomic_DNA"/>
</dbReference>
<comment type="caution">
    <text evidence="1">The sequence shown here is derived from an EMBL/GenBank/DDBJ whole genome shotgun (WGS) entry which is preliminary data.</text>
</comment>
<sequence length="637" mass="69982">MTDPMGYVVTTVMGQSITYLFQHADLLEEFRMALVPGALSDESAATLRAFFARDTSVAELISLLFVDPKLPPTRSGTPTYAECANLYFIQHLMTTPPFTAGVLDSFLRPSETRVARSTLVNLLGTYTPLTAMNAEALSRVLTALFERATIPTFFALFGSDAVTLFEGLLFQAGRECIKELVLRVCDELLPSPPSLWANAPYRILHQIFPRGPAAGEGRGRLPDCAADFEYRFPLMLYTCDFITDLVQEQRPGSLGLLVIEAFTTDDDCARALVAGVLHDLASLPTALSCESYGMKILNSLLQMHHCGCIQHIQGTEASVECQGALNAVWEAVAEQLPRFVAHLVLPPSACFALKHVQMLYLLYPIIRVCCIRIDRQLIALDVVNVLLDLVERFPRANILHSAVCRLFITCLEDAPILFGEELRSPRTMSDPLRLAALAATDRVIAGARKPAPACFKDIAMSYDEFFHQKPAVAANLQERWQAFATTELEAVRQQWTNSGADVAPFRKHLPGKVLDTDVDSLLALAQKPMYVEEAPAGTSTPSVCEPSTYAPMSSEVLRLALAGSSPPKEKTSPRIAPLPLHTELHQPEAGRHHLEVPVLKTIPSDLSIGIGKTSPTKDSPLHALYNREEHQIIQDLG</sequence>
<dbReference type="AlphaFoldDB" id="A0A1V9YR78"/>
<protein>
    <submittedName>
        <fullName evidence="1">Uncharacterized protein</fullName>
    </submittedName>
</protein>
<dbReference type="OrthoDB" id="64428at2759"/>
<name>A0A1V9YR78_ACHHY</name>
<dbReference type="Proteomes" id="UP000243579">
    <property type="component" value="Unassembled WGS sequence"/>
</dbReference>
<evidence type="ECO:0000313" key="1">
    <source>
        <dbReference type="EMBL" id="OQR88299.1"/>
    </source>
</evidence>
<reference evidence="1 2" key="1">
    <citation type="journal article" date="2014" name="Genome Biol. Evol.">
        <title>The secreted proteins of Achlya hypogyna and Thraustotheca clavata identify the ancestral oomycete secretome and reveal gene acquisitions by horizontal gene transfer.</title>
        <authorList>
            <person name="Misner I."/>
            <person name="Blouin N."/>
            <person name="Leonard G."/>
            <person name="Richards T.A."/>
            <person name="Lane C.E."/>
        </authorList>
    </citation>
    <scope>NUCLEOTIDE SEQUENCE [LARGE SCALE GENOMIC DNA]</scope>
    <source>
        <strain evidence="1 2">ATCC 48635</strain>
    </source>
</reference>
<organism evidence="1 2">
    <name type="scientific">Achlya hypogyna</name>
    <name type="common">Oomycete</name>
    <name type="synonym">Protoachlya hypogyna</name>
    <dbReference type="NCBI Taxonomy" id="1202772"/>
    <lineage>
        <taxon>Eukaryota</taxon>
        <taxon>Sar</taxon>
        <taxon>Stramenopiles</taxon>
        <taxon>Oomycota</taxon>
        <taxon>Saprolegniomycetes</taxon>
        <taxon>Saprolegniales</taxon>
        <taxon>Achlyaceae</taxon>
        <taxon>Achlya</taxon>
    </lineage>
</organism>